<evidence type="ECO:0000256" key="7">
    <source>
        <dbReference type="ARBA" id="ARBA00023242"/>
    </source>
</evidence>
<dbReference type="PROSITE" id="PS50102">
    <property type="entry name" value="RRM"/>
    <property type="match status" value="1"/>
</dbReference>
<dbReference type="GO" id="GO:0005737">
    <property type="term" value="C:cytoplasm"/>
    <property type="evidence" value="ECO:0007669"/>
    <property type="project" value="TreeGrafter"/>
</dbReference>
<keyword evidence="8" id="KW-0694">RNA-binding</keyword>
<keyword evidence="3" id="KW-0479">Metal-binding</keyword>
<gene>
    <name evidence="11" type="ORF">ORAREDHAP_LOCUS18312</name>
</gene>
<dbReference type="Pfam" id="PF00076">
    <property type="entry name" value="RRM_1"/>
    <property type="match status" value="1"/>
</dbReference>
<reference evidence="12" key="1">
    <citation type="journal article" date="2020" name="Genome Biol.">
        <title>Gamete binning: chromosome-level and haplotype-resolved genome assembly enabled by high-throughput single-cell sequencing of gamete genomes.</title>
        <authorList>
            <person name="Campoy J.A."/>
            <person name="Sun H."/>
            <person name="Goel M."/>
            <person name="Jiao W.-B."/>
            <person name="Folz-Donahue K."/>
            <person name="Wang N."/>
            <person name="Rubio M."/>
            <person name="Liu C."/>
            <person name="Kukat C."/>
            <person name="Ruiz D."/>
            <person name="Huettel B."/>
            <person name="Schneeberger K."/>
        </authorList>
    </citation>
    <scope>NUCLEOTIDE SEQUENCE [LARGE SCALE GENOMIC DNA]</scope>
    <source>
        <strain evidence="12">cv. Rojo Pasion</strain>
    </source>
</reference>
<keyword evidence="7" id="KW-0539">Nucleus</keyword>
<evidence type="ECO:0000313" key="12">
    <source>
        <dbReference type="Proteomes" id="UP000507245"/>
    </source>
</evidence>
<dbReference type="InterPro" id="IPR035979">
    <property type="entry name" value="RBD_domain_sf"/>
</dbReference>
<comment type="subcellular location">
    <subcellularLocation>
        <location evidence="1">Nucleus</location>
    </subcellularLocation>
</comment>
<keyword evidence="5" id="KW-0863">Zinc-finger</keyword>
<dbReference type="SMART" id="SM00360">
    <property type="entry name" value="RRM"/>
    <property type="match status" value="1"/>
</dbReference>
<comment type="similarity">
    <text evidence="2">Belongs to the ZC3H14 family.</text>
</comment>
<dbReference type="GO" id="GO:0043488">
    <property type="term" value="P:regulation of mRNA stability"/>
    <property type="evidence" value="ECO:0007669"/>
    <property type="project" value="InterPro"/>
</dbReference>
<dbReference type="PANTHER" id="PTHR14738">
    <property type="entry name" value="ZINC FINGER CCCH DOMAIN-CONTAINING PROTEIN 14"/>
    <property type="match status" value="1"/>
</dbReference>
<dbReference type="AlphaFoldDB" id="A0A6J5WVX9"/>
<feature type="region of interest" description="Disordered" evidence="9">
    <location>
        <begin position="570"/>
        <end position="637"/>
    </location>
</feature>
<keyword evidence="12" id="KW-1185">Reference proteome</keyword>
<dbReference type="PANTHER" id="PTHR14738:SF29">
    <property type="entry name" value="ZINC FINGER CCCH DOMAIN-CONTAINING PROTEIN 14"/>
    <property type="match status" value="1"/>
</dbReference>
<dbReference type="Gene3D" id="3.30.70.330">
    <property type="match status" value="1"/>
</dbReference>
<organism evidence="11 12">
    <name type="scientific">Prunus armeniaca</name>
    <name type="common">Apricot</name>
    <name type="synonym">Armeniaca vulgaris</name>
    <dbReference type="NCBI Taxonomy" id="36596"/>
    <lineage>
        <taxon>Eukaryota</taxon>
        <taxon>Viridiplantae</taxon>
        <taxon>Streptophyta</taxon>
        <taxon>Embryophyta</taxon>
        <taxon>Tracheophyta</taxon>
        <taxon>Spermatophyta</taxon>
        <taxon>Magnoliopsida</taxon>
        <taxon>eudicotyledons</taxon>
        <taxon>Gunneridae</taxon>
        <taxon>Pentapetalae</taxon>
        <taxon>rosids</taxon>
        <taxon>fabids</taxon>
        <taxon>Rosales</taxon>
        <taxon>Rosaceae</taxon>
        <taxon>Amygdaloideae</taxon>
        <taxon>Amygdaleae</taxon>
        <taxon>Prunus</taxon>
    </lineage>
</organism>
<dbReference type="InterPro" id="IPR012677">
    <property type="entry name" value="Nucleotide-bd_a/b_plait_sf"/>
</dbReference>
<evidence type="ECO:0000256" key="4">
    <source>
        <dbReference type="ARBA" id="ARBA00022737"/>
    </source>
</evidence>
<dbReference type="InterPro" id="IPR002483">
    <property type="entry name" value="PWI_dom"/>
</dbReference>
<accession>A0A6J5WVX9</accession>
<dbReference type="SUPFAM" id="SSF54928">
    <property type="entry name" value="RNA-binding domain, RBD"/>
    <property type="match status" value="1"/>
</dbReference>
<dbReference type="GO" id="GO:0008143">
    <property type="term" value="F:poly(A) binding"/>
    <property type="evidence" value="ECO:0007669"/>
    <property type="project" value="InterPro"/>
</dbReference>
<evidence type="ECO:0000256" key="9">
    <source>
        <dbReference type="SAM" id="MobiDB-lite"/>
    </source>
</evidence>
<evidence type="ECO:0000256" key="2">
    <source>
        <dbReference type="ARBA" id="ARBA00008423"/>
    </source>
</evidence>
<dbReference type="Gene3D" id="1.20.1390.10">
    <property type="entry name" value="PWI domain"/>
    <property type="match status" value="1"/>
</dbReference>
<evidence type="ECO:0000256" key="1">
    <source>
        <dbReference type="ARBA" id="ARBA00004123"/>
    </source>
</evidence>
<dbReference type="Proteomes" id="UP000507245">
    <property type="component" value="Unassembled WGS sequence"/>
</dbReference>
<dbReference type="EMBL" id="CAEKKB010000003">
    <property type="protein sequence ID" value="CAB4302518.1"/>
    <property type="molecule type" value="Genomic_DNA"/>
</dbReference>
<dbReference type="InterPro" id="IPR000504">
    <property type="entry name" value="RRM_dom"/>
</dbReference>
<dbReference type="OrthoDB" id="4726at2759"/>
<keyword evidence="4" id="KW-0677">Repeat</keyword>
<evidence type="ECO:0000256" key="6">
    <source>
        <dbReference type="ARBA" id="ARBA00022833"/>
    </source>
</evidence>
<feature type="domain" description="RRM" evidence="10">
    <location>
        <begin position="466"/>
        <end position="543"/>
    </location>
</feature>
<sequence length="637" mass="70299">MDIFSASPRSFKVHRKSHAALRLKSFISRELRQFLADYRDDVLAEYITVLICNGKHQYQAKEDLEAFLGNRTVEFVSWLWNLILKKPGQSSTDSGFLYLDEIAAVSPQDSDRCKGASTDRCEDLQRYSTGHDELVMKDNMTYQVSTCDPISSEDVKLAEGSQHCPSFSAPLSEVNTKKGLSQTCSNGILRRTIATENINHEVDRRTQCINEINQILNQESRGLPKELLPLPKREAVPENARFLMSGHPCLKQICANNNLGSSLSPGTGSLHSEKPRGSVWDRLGKPCEDISLGHTSVDFYGVDHKKQDGKVHNQLALIPPKRNPEAPAVGQRSYGYPVETKKVEHGGSAVGKPHTANNIGRKRLFGELSTDPGTSSVSLVHERNMYPQCKIISQDFKKSNLTKNGLKTTQSQEVLDVKQRLHQIEMEMSKLHSKQLAMEKKDGKMIHLLNSGILKYSENNIEVDARTVLVTNVHFSATKGALSLFFANCGGVVNVVMLTDIVTAKRQGTAYVTFASKESVDKAVALSGTTFYSRTVKVLRKAEAASAATAPAQVSAKTFDTHGPYAAKTFDTHVPHSNRKAIPNKPRYLRSSLQWRRAPTIDPTEAEPPSAPASVEGVSSSAPKHLSDTERTATQST</sequence>
<evidence type="ECO:0000256" key="8">
    <source>
        <dbReference type="PROSITE-ProRule" id="PRU00176"/>
    </source>
</evidence>
<evidence type="ECO:0000259" key="10">
    <source>
        <dbReference type="PROSITE" id="PS50102"/>
    </source>
</evidence>
<evidence type="ECO:0000313" key="11">
    <source>
        <dbReference type="EMBL" id="CAB4302518.1"/>
    </source>
</evidence>
<keyword evidence="6" id="KW-0862">Zinc</keyword>
<dbReference type="InterPro" id="IPR040366">
    <property type="entry name" value="Nab2/ZC3H14"/>
</dbReference>
<evidence type="ECO:0000256" key="5">
    <source>
        <dbReference type="ARBA" id="ARBA00022771"/>
    </source>
</evidence>
<protein>
    <recommendedName>
        <fullName evidence="10">RRM domain-containing protein</fullName>
    </recommendedName>
</protein>
<proteinExistence type="inferred from homology"/>
<name>A0A6J5WVX9_PRUAR</name>
<dbReference type="Pfam" id="PF01480">
    <property type="entry name" value="PWI"/>
    <property type="match status" value="1"/>
</dbReference>
<dbReference type="GO" id="GO:0008270">
    <property type="term" value="F:zinc ion binding"/>
    <property type="evidence" value="ECO:0007669"/>
    <property type="project" value="UniProtKB-KW"/>
</dbReference>
<evidence type="ECO:0000256" key="3">
    <source>
        <dbReference type="ARBA" id="ARBA00022723"/>
    </source>
</evidence>
<dbReference type="GO" id="GO:0005634">
    <property type="term" value="C:nucleus"/>
    <property type="evidence" value="ECO:0007669"/>
    <property type="project" value="UniProtKB-SubCell"/>
</dbReference>